<sequence>LDRKTGAKKAIYEKERAKKIRKLQKKIERIEKQAADGIESGMISSTTNKAYFSQKAPFPEDEVTRLMDILYKNRY</sequence>
<protein>
    <submittedName>
        <fullName evidence="2">Resolvase</fullName>
    </submittedName>
</protein>
<organism evidence="1 2">
    <name type="scientific">Rhabditophanes sp. KR3021</name>
    <dbReference type="NCBI Taxonomy" id="114890"/>
    <lineage>
        <taxon>Eukaryota</taxon>
        <taxon>Metazoa</taxon>
        <taxon>Ecdysozoa</taxon>
        <taxon>Nematoda</taxon>
        <taxon>Chromadorea</taxon>
        <taxon>Rhabditida</taxon>
        <taxon>Tylenchina</taxon>
        <taxon>Panagrolaimomorpha</taxon>
        <taxon>Strongyloidoidea</taxon>
        <taxon>Alloionematidae</taxon>
        <taxon>Rhabditophanes</taxon>
    </lineage>
</organism>
<evidence type="ECO:0000313" key="2">
    <source>
        <dbReference type="WBParaSite" id="RSKR_0000700516.1"/>
    </source>
</evidence>
<evidence type="ECO:0000313" key="1">
    <source>
        <dbReference type="Proteomes" id="UP000095286"/>
    </source>
</evidence>
<accession>A0AC35U2S2</accession>
<dbReference type="WBParaSite" id="RSKR_0000700516.1">
    <property type="protein sequence ID" value="RSKR_0000700516.1"/>
    <property type="gene ID" value="RSKR_0000700516"/>
</dbReference>
<reference evidence="2" key="1">
    <citation type="submission" date="2016-11" db="UniProtKB">
        <authorList>
            <consortium name="WormBaseParasite"/>
        </authorList>
    </citation>
    <scope>IDENTIFICATION</scope>
    <source>
        <strain evidence="2">KR3021</strain>
    </source>
</reference>
<proteinExistence type="predicted"/>
<name>A0AC35U2S2_9BILA</name>
<dbReference type="Proteomes" id="UP000095286">
    <property type="component" value="Unplaced"/>
</dbReference>